<name>A0ABW0M2M3_9BACL</name>
<dbReference type="Gene3D" id="3.20.20.80">
    <property type="entry name" value="Glycosidases"/>
    <property type="match status" value="1"/>
</dbReference>
<dbReference type="Pfam" id="PF13204">
    <property type="entry name" value="Apiosidase"/>
    <property type="match status" value="1"/>
</dbReference>
<dbReference type="InterPro" id="IPR013783">
    <property type="entry name" value="Ig-like_fold"/>
</dbReference>
<feature type="domain" description="DUF5060" evidence="2">
    <location>
        <begin position="10"/>
        <end position="77"/>
    </location>
</feature>
<dbReference type="Proteomes" id="UP001596105">
    <property type="component" value="Unassembled WGS sequence"/>
</dbReference>
<dbReference type="InterPro" id="IPR025277">
    <property type="entry name" value="Apiosidase-like_cat_dom"/>
</dbReference>
<dbReference type="PANTHER" id="PTHR37836">
    <property type="entry name" value="LMO1036 PROTEIN"/>
    <property type="match status" value="1"/>
</dbReference>
<gene>
    <name evidence="3" type="ORF">ACFPPD_22895</name>
</gene>
<protein>
    <submittedName>
        <fullName evidence="3">DUF4038 domain-containing protein</fullName>
    </submittedName>
</protein>
<feature type="domain" description="Apiosidase-like catalytic" evidence="1">
    <location>
        <begin position="114"/>
        <end position="443"/>
    </location>
</feature>
<comment type="caution">
    <text evidence="3">The sequence shown here is derived from an EMBL/GenBank/DDBJ whole genome shotgun (WGS) entry which is preliminary data.</text>
</comment>
<dbReference type="InterPro" id="IPR017853">
    <property type="entry name" value="GH"/>
</dbReference>
<evidence type="ECO:0000313" key="4">
    <source>
        <dbReference type="Proteomes" id="UP001596105"/>
    </source>
</evidence>
<reference evidence="4" key="1">
    <citation type="journal article" date="2019" name="Int. J. Syst. Evol. Microbiol.">
        <title>The Global Catalogue of Microorganisms (GCM) 10K type strain sequencing project: providing services to taxonomists for standard genome sequencing and annotation.</title>
        <authorList>
            <consortium name="The Broad Institute Genomics Platform"/>
            <consortium name="The Broad Institute Genome Sequencing Center for Infectious Disease"/>
            <person name="Wu L."/>
            <person name="Ma J."/>
        </authorList>
    </citation>
    <scope>NUCLEOTIDE SEQUENCE [LARGE SCALE GENOMIC DNA]</scope>
    <source>
        <strain evidence="4">CCUG 57113</strain>
    </source>
</reference>
<keyword evidence="4" id="KW-1185">Reference proteome</keyword>
<sequence>MSNPMEPINVPVWYAAEWTLTAREPYMNGYLDVDIKVHMTSPSGCLYEGEAFWNGEKEWVVRFAPNEAGRWTWSTECSNEIDLGLHQRHGEFTAYIEDTDNPIHRHGFIGVDESRRGFMHEDGTPFFWLGDTAWAATAHAQPDEWADYVRYRSGQGYNIVQLNALPQCDASDYAYRHPFDQPAGAYDLGRLQPSYFKVMDELVREASLAGMICAIVILWYNYVPNARPAEVVERHCFDPRMADRFGRYLASRYAAYGCVWIISGDTDFQDEEVIAVYDAAAMGVEKASYYPAIKTAHLHGGTHTPDNLNAKEWLDFHMLQSCHVRHSAEIAMKYAELNRKYSPVRPVLNGEPCYDLLKVLDEKEKDTYFDRAAVRRVLWMSVLGGGNAGITYGAHGVWPWHQSGANYKYMEYGAPVPWREAMLLESGMDAARIKKSMGSIRWWLLEPLNGLLLEAEAENVNVIAAADPGRPVLIAYVSERTDIRVDGSMNTGIYSWVWLNPANGEEAAVHASPSGLRIESAPWTGDAVLRGILTLGT</sequence>
<organism evidence="3 4">
    <name type="scientific">Cohnella suwonensis</name>
    <dbReference type="NCBI Taxonomy" id="696072"/>
    <lineage>
        <taxon>Bacteria</taxon>
        <taxon>Bacillati</taxon>
        <taxon>Bacillota</taxon>
        <taxon>Bacilli</taxon>
        <taxon>Bacillales</taxon>
        <taxon>Paenibacillaceae</taxon>
        <taxon>Cohnella</taxon>
    </lineage>
</organism>
<dbReference type="EMBL" id="JBHSMH010000101">
    <property type="protein sequence ID" value="MFC5471527.1"/>
    <property type="molecule type" value="Genomic_DNA"/>
</dbReference>
<dbReference type="InterPro" id="IPR032260">
    <property type="entry name" value="DUF5060"/>
</dbReference>
<dbReference type="SUPFAM" id="SSF51445">
    <property type="entry name" value="(Trans)glycosidases"/>
    <property type="match status" value="1"/>
</dbReference>
<proteinExistence type="predicted"/>
<evidence type="ECO:0000259" key="2">
    <source>
        <dbReference type="Pfam" id="PF16586"/>
    </source>
</evidence>
<dbReference type="PANTHER" id="PTHR37836:SF3">
    <property type="entry name" value="ENDOGLUCANASE"/>
    <property type="match status" value="1"/>
</dbReference>
<dbReference type="RefSeq" id="WP_209745832.1">
    <property type="nucleotide sequence ID" value="NZ_JBHSMH010000101.1"/>
</dbReference>
<accession>A0ABW0M2M3</accession>
<dbReference type="Gene3D" id="2.60.40.10">
    <property type="entry name" value="Immunoglobulins"/>
    <property type="match status" value="1"/>
</dbReference>
<evidence type="ECO:0000259" key="1">
    <source>
        <dbReference type="Pfam" id="PF13204"/>
    </source>
</evidence>
<evidence type="ECO:0000313" key="3">
    <source>
        <dbReference type="EMBL" id="MFC5471527.1"/>
    </source>
</evidence>
<dbReference type="Pfam" id="PF16586">
    <property type="entry name" value="DUF5060"/>
    <property type="match status" value="1"/>
</dbReference>